<evidence type="ECO:0000313" key="2">
    <source>
        <dbReference type="EMBL" id="GAA4245085.1"/>
    </source>
</evidence>
<name>A0ABP8CZX8_9FLAO</name>
<dbReference type="Proteomes" id="UP001501682">
    <property type="component" value="Unassembled WGS sequence"/>
</dbReference>
<evidence type="ECO:0000313" key="3">
    <source>
        <dbReference type="Proteomes" id="UP001501682"/>
    </source>
</evidence>
<reference evidence="3" key="1">
    <citation type="journal article" date="2019" name="Int. J. Syst. Evol. Microbiol.">
        <title>The Global Catalogue of Microorganisms (GCM) 10K type strain sequencing project: providing services to taxonomists for standard genome sequencing and annotation.</title>
        <authorList>
            <consortium name="The Broad Institute Genomics Platform"/>
            <consortium name="The Broad Institute Genome Sequencing Center for Infectious Disease"/>
            <person name="Wu L."/>
            <person name="Ma J."/>
        </authorList>
    </citation>
    <scope>NUCLEOTIDE SEQUENCE [LARGE SCALE GENOMIC DNA]</scope>
    <source>
        <strain evidence="3">JCM 17633</strain>
    </source>
</reference>
<feature type="signal peptide" evidence="1">
    <location>
        <begin position="1"/>
        <end position="24"/>
    </location>
</feature>
<proteinExistence type="predicted"/>
<evidence type="ECO:0000256" key="1">
    <source>
        <dbReference type="SAM" id="SignalP"/>
    </source>
</evidence>
<keyword evidence="3" id="KW-1185">Reference proteome</keyword>
<dbReference type="EMBL" id="BAABCB010000027">
    <property type="protein sequence ID" value="GAA4245085.1"/>
    <property type="molecule type" value="Genomic_DNA"/>
</dbReference>
<keyword evidence="1" id="KW-0732">Signal</keyword>
<accession>A0ABP8CZX8</accession>
<feature type="chain" id="PRO_5047400447" description="Lipoprotein" evidence="1">
    <location>
        <begin position="25"/>
        <end position="325"/>
    </location>
</feature>
<gene>
    <name evidence="2" type="ORF">GCM10022292_26090</name>
</gene>
<dbReference type="RefSeq" id="WP_344715307.1">
    <property type="nucleotide sequence ID" value="NZ_BAABCB010000027.1"/>
</dbReference>
<sequence>MNSAKSTFLILFLLINALSCDSSSDELNNSTTDDYNLLVVDDLGKVYEIGNNTGDIEQTGTINKQIDGTFLGLGTITSTEDKIYAIEYFYDPGPVNNLLIFDKQTGTTEIIRLEIPENLIGDENAIAGLTTYGSKLIAILTEDLYLNNNIKNIVSIDLETYQIEDLGITFYENGITSMEYTNDKVYISTINEGFLEINLNTSFVNNLQFSDTIINGGKLAVIDNNRIALMQFDHNNNITNDFKPVELDITNQTFTDKSNNNLFGYATPSGTSIYKNDEYINLFSSADLEIYYGILKCNFETNTIDMVTINSTTINRNMVIIGTVD</sequence>
<evidence type="ECO:0008006" key="4">
    <source>
        <dbReference type="Google" id="ProtNLM"/>
    </source>
</evidence>
<organism evidence="2 3">
    <name type="scientific">Winogradskyella damuponensis</name>
    <dbReference type="NCBI Taxonomy" id="943939"/>
    <lineage>
        <taxon>Bacteria</taxon>
        <taxon>Pseudomonadati</taxon>
        <taxon>Bacteroidota</taxon>
        <taxon>Flavobacteriia</taxon>
        <taxon>Flavobacteriales</taxon>
        <taxon>Flavobacteriaceae</taxon>
        <taxon>Winogradskyella</taxon>
    </lineage>
</organism>
<comment type="caution">
    <text evidence="2">The sequence shown here is derived from an EMBL/GenBank/DDBJ whole genome shotgun (WGS) entry which is preliminary data.</text>
</comment>
<protein>
    <recommendedName>
        <fullName evidence="4">Lipoprotein</fullName>
    </recommendedName>
</protein>